<dbReference type="PANTHER" id="PTHR36115:SF4">
    <property type="entry name" value="MEMBRANE PROTEIN"/>
    <property type="match status" value="1"/>
</dbReference>
<reference evidence="9 10" key="1">
    <citation type="submission" date="2018-12" db="EMBL/GenBank/DDBJ databases">
        <authorList>
            <consortium name="Pathogen Informatics"/>
        </authorList>
    </citation>
    <scope>NUCLEOTIDE SEQUENCE [LARGE SCALE GENOMIC DNA]</scope>
    <source>
        <strain evidence="9 10">NCTC12967</strain>
    </source>
</reference>
<proteinExistence type="predicted"/>
<accession>A0A3S4W645</accession>
<feature type="transmembrane region" description="Helical" evidence="6">
    <location>
        <begin position="77"/>
        <end position="99"/>
    </location>
</feature>
<dbReference type="EMBL" id="LR134406">
    <property type="protein sequence ID" value="VEH69647.1"/>
    <property type="molecule type" value="Genomic_DNA"/>
</dbReference>
<keyword evidence="5 6" id="KW-0472">Membrane</keyword>
<keyword evidence="2" id="KW-1003">Cell membrane</keyword>
<evidence type="ECO:0000259" key="8">
    <source>
        <dbReference type="Pfam" id="PF10708"/>
    </source>
</evidence>
<evidence type="ECO:0000313" key="10">
    <source>
        <dbReference type="Proteomes" id="UP000273044"/>
    </source>
</evidence>
<evidence type="ECO:0000313" key="9">
    <source>
        <dbReference type="EMBL" id="VEH69647.1"/>
    </source>
</evidence>
<dbReference type="Pfam" id="PF06271">
    <property type="entry name" value="RDD"/>
    <property type="match status" value="1"/>
</dbReference>
<sequence>MAMHYSAPQPSAGWYPDPAGSGDERYWDGASWSDVTRPDSRPAKPVGHDGGGLYNTITQPWTGVRYASWGARVAARILDGLILAIPSYLLIELLAPGLYERFEAWMYELVRAAQAGKSYPSEVPMELLNSFMTAGIAVMVLGVLYRVLLIAGFGATLGKMVMRIRVTRADDPSARTPGFVRALARTLADELIGYFGAALFFLPIFINYLMPLFTEKKQTLHDMMAGTIVVKN</sequence>
<dbReference type="InterPro" id="IPR010432">
    <property type="entry name" value="RDD"/>
</dbReference>
<dbReference type="Pfam" id="PF10708">
    <property type="entry name" value="DUF2510"/>
    <property type="match status" value="1"/>
</dbReference>
<evidence type="ECO:0000256" key="2">
    <source>
        <dbReference type="ARBA" id="ARBA00022475"/>
    </source>
</evidence>
<comment type="subcellular location">
    <subcellularLocation>
        <location evidence="1">Cell membrane</location>
        <topology evidence="1">Multi-pass membrane protein</topology>
    </subcellularLocation>
</comment>
<evidence type="ECO:0000256" key="6">
    <source>
        <dbReference type="SAM" id="Phobius"/>
    </source>
</evidence>
<evidence type="ECO:0000259" key="7">
    <source>
        <dbReference type="Pfam" id="PF06271"/>
    </source>
</evidence>
<keyword evidence="10" id="KW-1185">Reference proteome</keyword>
<evidence type="ECO:0000256" key="5">
    <source>
        <dbReference type="ARBA" id="ARBA00023136"/>
    </source>
</evidence>
<evidence type="ECO:0000256" key="1">
    <source>
        <dbReference type="ARBA" id="ARBA00004651"/>
    </source>
</evidence>
<feature type="domain" description="DUF2510" evidence="8">
    <location>
        <begin position="12"/>
        <end position="43"/>
    </location>
</feature>
<dbReference type="AlphaFoldDB" id="A0A3S4W645"/>
<dbReference type="GO" id="GO:0005886">
    <property type="term" value="C:plasma membrane"/>
    <property type="evidence" value="ECO:0007669"/>
    <property type="project" value="UniProtKB-SubCell"/>
</dbReference>
<feature type="domain" description="RDD" evidence="7">
    <location>
        <begin position="66"/>
        <end position="226"/>
    </location>
</feature>
<dbReference type="Proteomes" id="UP000273044">
    <property type="component" value="Chromosome"/>
</dbReference>
<name>A0A3S4W645_9ACTN</name>
<dbReference type="PANTHER" id="PTHR36115">
    <property type="entry name" value="PROLINE-RICH ANTIGEN HOMOLOG-RELATED"/>
    <property type="match status" value="1"/>
</dbReference>
<protein>
    <submittedName>
        <fullName evidence="9">RDD family</fullName>
    </submittedName>
</protein>
<keyword evidence="4 6" id="KW-1133">Transmembrane helix</keyword>
<organism evidence="9 10">
    <name type="scientific">Arachnia propionica</name>
    <dbReference type="NCBI Taxonomy" id="1750"/>
    <lineage>
        <taxon>Bacteria</taxon>
        <taxon>Bacillati</taxon>
        <taxon>Actinomycetota</taxon>
        <taxon>Actinomycetes</taxon>
        <taxon>Propionibacteriales</taxon>
        <taxon>Propionibacteriaceae</taxon>
        <taxon>Arachnia</taxon>
    </lineage>
</organism>
<keyword evidence="3 6" id="KW-0812">Transmembrane</keyword>
<gene>
    <name evidence="9" type="ORF">NCTC12967_00920</name>
</gene>
<feature type="transmembrane region" description="Helical" evidence="6">
    <location>
        <begin position="131"/>
        <end position="158"/>
    </location>
</feature>
<evidence type="ECO:0000256" key="3">
    <source>
        <dbReference type="ARBA" id="ARBA00022692"/>
    </source>
</evidence>
<evidence type="ECO:0000256" key="4">
    <source>
        <dbReference type="ARBA" id="ARBA00022989"/>
    </source>
</evidence>
<feature type="transmembrane region" description="Helical" evidence="6">
    <location>
        <begin position="191"/>
        <end position="210"/>
    </location>
</feature>
<dbReference type="InterPro" id="IPR018929">
    <property type="entry name" value="DUF2510"/>
</dbReference>
<dbReference type="InterPro" id="IPR051791">
    <property type="entry name" value="Pra-immunoreactive"/>
</dbReference>